<gene>
    <name evidence="1" type="ORF">UFOVP71_157</name>
</gene>
<dbReference type="EMBL" id="LR797824">
    <property type="protein sequence ID" value="CAB4241619.1"/>
    <property type="molecule type" value="Genomic_DNA"/>
</dbReference>
<reference evidence="1" key="1">
    <citation type="submission" date="2020-05" db="EMBL/GenBank/DDBJ databases">
        <authorList>
            <person name="Chiriac C."/>
            <person name="Salcher M."/>
            <person name="Ghai R."/>
            <person name="Kavagutti S V."/>
        </authorList>
    </citation>
    <scope>NUCLEOTIDE SEQUENCE</scope>
</reference>
<sequence length="38" mass="4306">MLETLFWFALGAFVGWNFPQPDFAKAIQAKVLGMFKGK</sequence>
<organism evidence="1">
    <name type="scientific">uncultured Caudovirales phage</name>
    <dbReference type="NCBI Taxonomy" id="2100421"/>
    <lineage>
        <taxon>Viruses</taxon>
        <taxon>Duplodnaviria</taxon>
        <taxon>Heunggongvirae</taxon>
        <taxon>Uroviricota</taxon>
        <taxon>Caudoviricetes</taxon>
        <taxon>Peduoviridae</taxon>
        <taxon>Maltschvirus</taxon>
        <taxon>Maltschvirus maltsch</taxon>
    </lineage>
</organism>
<accession>A0A6J5TBG8</accession>
<evidence type="ECO:0000313" key="1">
    <source>
        <dbReference type="EMBL" id="CAB4241619.1"/>
    </source>
</evidence>
<name>A0A6J5TBG8_9CAUD</name>
<proteinExistence type="predicted"/>
<protein>
    <submittedName>
        <fullName evidence="1">Uncharacterized protein</fullName>
    </submittedName>
</protein>